<sequence>MGRISKRKSLYKNQERDKNGLFVKKNTEEIEEDMFVEENERFQRLQKLDLTWKNEADKSIGKRGLYMTGKLPKSTYYDKYGPNGSFTKAAKNNMKITFFTNETANNQIDELQEINNFNIFIYNIICICMHGYVMGRISKRKSLYKNQERDKNGLFVKKNTEEIEEDMFVEENERFQRLQKLDLTWKNEADKSIGKRGLYMTGKLPKSTYYDKYGPNGSFTKAAKNNMKITFFTNETANNQIDELQEINSEENELWKPENINEKIDILKNELINCSDINIVEYNKKRAIFEYLKHLDNNGKGKLKASKEAAQLIFLESIPHKSYLIRKWAKYWLKYNTLPLSLRGKHQKIFHFNIFIYNIICICMHGYVMGRISKRKSLYKNQERDKNGLFVKKNTEEIEEDMFVEENERFQRLQKLDLTWKNEADKSIGKRGLYMTGKLPKSTYYDKYGPNGSFTKAAKNNMKITFFTNETANNQIDELQEINSEENELWKPENINEKIDILKNELINCSDINIVEYNKKCAIFEYLKHLDNNGKGKLKAMFVEENERFQRLQKLDLTWKNEADKSIGKRGLYMTGKLPKSTYYDKYGPNGSFTKAAKNNMKITFFTNETANNQIDELQEINSEENELWKPENINEKIDILKNELINCSDINIVEYNKKCAIFEYLKHLDNNGKGKLKASKEAAQLIFLESIPHKSYLIRKWAKYWLKYNTLPLSLRGKHQKIFRLVDDEDIVNKCHTVGYQKSWGK</sequence>
<evidence type="ECO:0000313" key="3">
    <source>
        <dbReference type="Proteomes" id="UP000266861"/>
    </source>
</evidence>
<proteinExistence type="predicted"/>
<comment type="caution">
    <text evidence="2">The sequence shown here is derived from an EMBL/GenBank/DDBJ whole genome shotgun (WGS) entry which is preliminary data.</text>
</comment>
<keyword evidence="1" id="KW-0472">Membrane</keyword>
<keyword evidence="1" id="KW-0812">Transmembrane</keyword>
<reference evidence="2 3" key="1">
    <citation type="submission" date="2018-08" db="EMBL/GenBank/DDBJ databases">
        <title>Genome and evolution of the arbuscular mycorrhizal fungus Diversispora epigaea (formerly Glomus versiforme) and its bacterial endosymbionts.</title>
        <authorList>
            <person name="Sun X."/>
            <person name="Fei Z."/>
            <person name="Harrison M."/>
        </authorList>
    </citation>
    <scope>NUCLEOTIDE SEQUENCE [LARGE SCALE GENOMIC DNA]</scope>
    <source>
        <strain evidence="2 3">IT104</strain>
    </source>
</reference>
<feature type="transmembrane region" description="Helical" evidence="1">
    <location>
        <begin position="349"/>
        <end position="368"/>
    </location>
</feature>
<organism evidence="2 3">
    <name type="scientific">Diversispora epigaea</name>
    <dbReference type="NCBI Taxonomy" id="1348612"/>
    <lineage>
        <taxon>Eukaryota</taxon>
        <taxon>Fungi</taxon>
        <taxon>Fungi incertae sedis</taxon>
        <taxon>Mucoromycota</taxon>
        <taxon>Glomeromycotina</taxon>
        <taxon>Glomeromycetes</taxon>
        <taxon>Diversisporales</taxon>
        <taxon>Diversisporaceae</taxon>
        <taxon>Diversispora</taxon>
    </lineage>
</organism>
<evidence type="ECO:0000256" key="1">
    <source>
        <dbReference type="SAM" id="Phobius"/>
    </source>
</evidence>
<evidence type="ECO:0000313" key="2">
    <source>
        <dbReference type="EMBL" id="RHZ83043.1"/>
    </source>
</evidence>
<dbReference type="Proteomes" id="UP000266861">
    <property type="component" value="Unassembled WGS sequence"/>
</dbReference>
<accession>A0A397JDI0</accession>
<keyword evidence="3" id="KW-1185">Reference proteome</keyword>
<gene>
    <name evidence="2" type="ORF">Glove_99g79</name>
</gene>
<dbReference type="EMBL" id="PQFF01000092">
    <property type="protein sequence ID" value="RHZ83043.1"/>
    <property type="molecule type" value="Genomic_DNA"/>
</dbReference>
<name>A0A397JDI0_9GLOM</name>
<keyword evidence="1" id="KW-1133">Transmembrane helix</keyword>
<protein>
    <submittedName>
        <fullName evidence="2">Uncharacterized protein</fullName>
    </submittedName>
</protein>
<dbReference type="AlphaFoldDB" id="A0A397JDI0"/>